<proteinExistence type="predicted"/>
<name>A0A2A2EZV0_9GAMM</name>
<organism evidence="1 2">
    <name type="scientific">Halovibrio salipaludis</name>
    <dbReference type="NCBI Taxonomy" id="2032626"/>
    <lineage>
        <taxon>Bacteria</taxon>
        <taxon>Pseudomonadati</taxon>
        <taxon>Pseudomonadota</taxon>
        <taxon>Gammaproteobacteria</taxon>
        <taxon>Oceanospirillales</taxon>
        <taxon>Halomonadaceae</taxon>
        <taxon>Halovibrio</taxon>
    </lineage>
</organism>
<evidence type="ECO:0000313" key="2">
    <source>
        <dbReference type="Proteomes" id="UP000218896"/>
    </source>
</evidence>
<reference evidence="1 2" key="1">
    <citation type="submission" date="2017-08" db="EMBL/GenBank/DDBJ databases">
        <title>Halovibrio sewagensis sp. nov., isolated from wastewater of high salinity.</title>
        <authorList>
            <person name="Dong X."/>
            <person name="Zhang G."/>
        </authorList>
    </citation>
    <scope>NUCLEOTIDE SEQUENCE [LARGE SCALE GENOMIC DNA]</scope>
    <source>
        <strain evidence="1 2">YL5-2</strain>
    </source>
</reference>
<dbReference type="Proteomes" id="UP000218896">
    <property type="component" value="Unassembled WGS sequence"/>
</dbReference>
<evidence type="ECO:0000313" key="1">
    <source>
        <dbReference type="EMBL" id="PAU77872.1"/>
    </source>
</evidence>
<dbReference type="EMBL" id="NSKD01000008">
    <property type="protein sequence ID" value="PAU77872.1"/>
    <property type="molecule type" value="Genomic_DNA"/>
</dbReference>
<sequence>MPALTEGKREHMVKQVMAEARLLGRVRPESGRFESFYGVRLSGRLAQCLTESGGAKECARPPVMEPVSACRDLTPAPEPLYFLEGA</sequence>
<accession>A0A2A2EZV0</accession>
<keyword evidence="2" id="KW-1185">Reference proteome</keyword>
<protein>
    <submittedName>
        <fullName evidence="1">Uncharacterized protein</fullName>
    </submittedName>
</protein>
<gene>
    <name evidence="1" type="ORF">CK501_14375</name>
</gene>
<dbReference type="AlphaFoldDB" id="A0A2A2EZV0"/>
<comment type="caution">
    <text evidence="1">The sequence shown here is derived from an EMBL/GenBank/DDBJ whole genome shotgun (WGS) entry which is preliminary data.</text>
</comment>